<dbReference type="EMBL" id="CP000634">
    <property type="protein sequence ID" value="ACM39189.1"/>
    <property type="molecule type" value="Genomic_DNA"/>
</dbReference>
<dbReference type="STRING" id="311402.Avi_6210"/>
<dbReference type="Proteomes" id="UP000001596">
    <property type="component" value="Chromosome 2"/>
</dbReference>
<dbReference type="RefSeq" id="WP_012654431.1">
    <property type="nucleotide sequence ID" value="NC_011988.1"/>
</dbReference>
<organism evidence="2 3">
    <name type="scientific">Allorhizobium ampelinum (strain ATCC BAA-846 / DSM 112012 / S4)</name>
    <name type="common">Agrobacterium vitis (strain S4)</name>
    <dbReference type="NCBI Taxonomy" id="311402"/>
    <lineage>
        <taxon>Bacteria</taxon>
        <taxon>Pseudomonadati</taxon>
        <taxon>Pseudomonadota</taxon>
        <taxon>Alphaproteobacteria</taxon>
        <taxon>Hyphomicrobiales</taxon>
        <taxon>Rhizobiaceae</taxon>
        <taxon>Rhizobium/Agrobacterium group</taxon>
        <taxon>Allorhizobium</taxon>
        <taxon>Allorhizobium ampelinum</taxon>
    </lineage>
</organism>
<evidence type="ECO:0000313" key="2">
    <source>
        <dbReference type="EMBL" id="ACM39189.1"/>
    </source>
</evidence>
<feature type="transmembrane region" description="Helical" evidence="1">
    <location>
        <begin position="51"/>
        <end position="71"/>
    </location>
</feature>
<evidence type="ECO:0000313" key="3">
    <source>
        <dbReference type="Proteomes" id="UP000001596"/>
    </source>
</evidence>
<keyword evidence="1" id="KW-1133">Transmembrane helix</keyword>
<sequence length="173" mass="18884">MQWYHAVIGIMAALSLIASQPVPRAMRWVLLIAACYAIPVLYMHAEKPTGIWFPMPSAVSFLCDAVLVLAIHKGHKERWEFALLILYMVSATCGLIQTFGTLVGVPSPLPVYLYGGILEAVNAVAFALIGGIGMVEMLGHVGSHFTGRHGGNLARVVHVARSPTPAPKRRWKW</sequence>
<protein>
    <submittedName>
        <fullName evidence="2">Uncharacterized protein</fullName>
    </submittedName>
</protein>
<accession>B9K2U1</accession>
<keyword evidence="1" id="KW-0472">Membrane</keyword>
<keyword evidence="3" id="KW-1185">Reference proteome</keyword>
<reference evidence="2 3" key="1">
    <citation type="journal article" date="2009" name="J. Bacteriol.">
        <title>Genome sequences of three Agrobacterium biovars help elucidate the evolution of multichromosome genomes in bacteria.</title>
        <authorList>
            <person name="Slater S.C."/>
            <person name="Goldman B.S."/>
            <person name="Goodner B."/>
            <person name="Setubal J.C."/>
            <person name="Farrand S.K."/>
            <person name="Nester E.W."/>
            <person name="Burr T.J."/>
            <person name="Banta L."/>
            <person name="Dickerman A.W."/>
            <person name="Paulsen I."/>
            <person name="Otten L."/>
            <person name="Suen G."/>
            <person name="Welch R."/>
            <person name="Almeida N.F."/>
            <person name="Arnold F."/>
            <person name="Burton O.T."/>
            <person name="Du Z."/>
            <person name="Ewing A."/>
            <person name="Godsy E."/>
            <person name="Heisel S."/>
            <person name="Houmiel K.L."/>
            <person name="Jhaveri J."/>
            <person name="Lu J."/>
            <person name="Miller N.M."/>
            <person name="Norton S."/>
            <person name="Chen Q."/>
            <person name="Phoolcharoen W."/>
            <person name="Ohlin V."/>
            <person name="Ondrusek D."/>
            <person name="Pride N."/>
            <person name="Stricklin S.L."/>
            <person name="Sun J."/>
            <person name="Wheeler C."/>
            <person name="Wilson L."/>
            <person name="Zhu H."/>
            <person name="Wood D.W."/>
        </authorList>
    </citation>
    <scope>NUCLEOTIDE SEQUENCE [LARGE SCALE GENOMIC DNA]</scope>
    <source>
        <strain evidence="3">S4 / ATCC BAA-846</strain>
    </source>
</reference>
<feature type="transmembrane region" description="Helical" evidence="1">
    <location>
        <begin position="83"/>
        <end position="105"/>
    </location>
</feature>
<dbReference type="AlphaFoldDB" id="B9K2U1"/>
<dbReference type="KEGG" id="avi:Avi_6210"/>
<keyword evidence="1" id="KW-0812">Transmembrane</keyword>
<dbReference type="HOGENOM" id="CLU_1544400_0_0_5"/>
<feature type="transmembrane region" description="Helical" evidence="1">
    <location>
        <begin position="28"/>
        <end position="45"/>
    </location>
</feature>
<gene>
    <name evidence="2" type="ordered locus">Avi_6210</name>
</gene>
<feature type="transmembrane region" description="Helical" evidence="1">
    <location>
        <begin position="111"/>
        <end position="135"/>
    </location>
</feature>
<name>B9K2U1_ALLAM</name>
<evidence type="ECO:0000256" key="1">
    <source>
        <dbReference type="SAM" id="Phobius"/>
    </source>
</evidence>
<proteinExistence type="predicted"/>